<feature type="transmembrane region" description="Helical" evidence="1">
    <location>
        <begin position="12"/>
        <end position="29"/>
    </location>
</feature>
<dbReference type="PANTHER" id="PTHR36840">
    <property type="entry name" value="BLL5714 PROTEIN"/>
    <property type="match status" value="1"/>
</dbReference>
<dbReference type="Pfam" id="PF06772">
    <property type="entry name" value="LtrA"/>
    <property type="match status" value="1"/>
</dbReference>
<dbReference type="InterPro" id="IPR010640">
    <property type="entry name" value="Low_temperature_requirement_A"/>
</dbReference>
<dbReference type="AlphaFoldDB" id="A0A7W0CTS2"/>
<feature type="transmembrane region" description="Helical" evidence="1">
    <location>
        <begin position="155"/>
        <end position="172"/>
    </location>
</feature>
<keyword evidence="1" id="KW-1133">Transmembrane helix</keyword>
<reference evidence="2 3" key="1">
    <citation type="submission" date="2020-07" db="EMBL/GenBank/DDBJ databases">
        <title>Genomic Encyclopedia of Type Strains, Phase IV (KMG-IV): sequencing the most valuable type-strain genomes for metagenomic binning, comparative biology and taxonomic classification.</title>
        <authorList>
            <person name="Goeker M."/>
        </authorList>
    </citation>
    <scope>NUCLEOTIDE SEQUENCE [LARGE SCALE GENOMIC DNA]</scope>
    <source>
        <strain evidence="2 3">DSM 45533</strain>
    </source>
</reference>
<feature type="transmembrane region" description="Helical" evidence="1">
    <location>
        <begin position="309"/>
        <end position="331"/>
    </location>
</feature>
<protein>
    <submittedName>
        <fullName evidence="2">Low temperature requirement protein LtrA</fullName>
    </submittedName>
</protein>
<feature type="transmembrane region" description="Helical" evidence="1">
    <location>
        <begin position="236"/>
        <end position="255"/>
    </location>
</feature>
<keyword evidence="3" id="KW-1185">Reference proteome</keyword>
<evidence type="ECO:0000313" key="2">
    <source>
        <dbReference type="EMBL" id="MBA2897048.1"/>
    </source>
</evidence>
<feature type="transmembrane region" description="Helical" evidence="1">
    <location>
        <begin position="276"/>
        <end position="297"/>
    </location>
</feature>
<dbReference type="Proteomes" id="UP000530928">
    <property type="component" value="Unassembled WGS sequence"/>
</dbReference>
<dbReference type="RefSeq" id="WP_181615770.1">
    <property type="nucleotide sequence ID" value="NZ_BAABAM010000010.1"/>
</dbReference>
<feature type="transmembrane region" description="Helical" evidence="1">
    <location>
        <begin position="35"/>
        <end position="59"/>
    </location>
</feature>
<keyword evidence="1" id="KW-0472">Membrane</keyword>
<comment type="caution">
    <text evidence="2">The sequence shown here is derived from an EMBL/GenBank/DDBJ whole genome shotgun (WGS) entry which is preliminary data.</text>
</comment>
<feature type="transmembrane region" description="Helical" evidence="1">
    <location>
        <begin position="210"/>
        <end position="230"/>
    </location>
</feature>
<evidence type="ECO:0000256" key="1">
    <source>
        <dbReference type="SAM" id="Phobius"/>
    </source>
</evidence>
<dbReference type="PANTHER" id="PTHR36840:SF1">
    <property type="entry name" value="BLL5714 PROTEIN"/>
    <property type="match status" value="1"/>
</dbReference>
<gene>
    <name evidence="2" type="ORF">HNR30_008444</name>
</gene>
<organism evidence="2 3">
    <name type="scientific">Nonomuraea soli</name>
    <dbReference type="NCBI Taxonomy" id="1032476"/>
    <lineage>
        <taxon>Bacteria</taxon>
        <taxon>Bacillati</taxon>
        <taxon>Actinomycetota</taxon>
        <taxon>Actinomycetes</taxon>
        <taxon>Streptosporangiales</taxon>
        <taxon>Streptosporangiaceae</taxon>
        <taxon>Nonomuraea</taxon>
    </lineage>
</organism>
<accession>A0A7W0CTS2</accession>
<evidence type="ECO:0000313" key="3">
    <source>
        <dbReference type="Proteomes" id="UP000530928"/>
    </source>
</evidence>
<feature type="transmembrane region" description="Helical" evidence="1">
    <location>
        <begin position="71"/>
        <end position="89"/>
    </location>
</feature>
<proteinExistence type="predicted"/>
<keyword evidence="1" id="KW-0812">Transmembrane</keyword>
<name>A0A7W0CTS2_9ACTN</name>
<sequence length="388" mass="42084">MTVSGERHASWLELFFDLVVVVAVVQLAHRLHEPTLGSAIVTFMLFYAIWSVWISYTLYANVVADRVRTRSVLVGMFGMGVMAAAVPGVDHRLPEVQDTRDFAFALAYVICRMAVGGTLRRAGTVVTSWPAVQLGRGLALGPWIASLFLDPPLTYQLWFIGIVFDVLISVRRSRHPDRIMTRIRKRELQHKSRERATLGALDISHLEERLGLFVIIVLGEAVMQVVVGASATPWDFSLGLTALAAFAMVVALWWLAFQYGVSSAPLPPGHRPRPAALLPAHFVMTGGIAALAAGLGVSAEHPDSPLPGGVLTVMCLGLTATFAASTLLGATAGAERRWTWAYALPTTLLPLVVGVFGLGSPGWIVVTLLLLGPLWRIRYRPRALSPSP</sequence>
<dbReference type="EMBL" id="JACDUR010000010">
    <property type="protein sequence ID" value="MBA2897048.1"/>
    <property type="molecule type" value="Genomic_DNA"/>
</dbReference>
<feature type="transmembrane region" description="Helical" evidence="1">
    <location>
        <begin position="362"/>
        <end position="379"/>
    </location>
</feature>